<dbReference type="InterPro" id="IPR014004">
    <property type="entry name" value="Transpt-assoc_nodulatn_dom_bac"/>
</dbReference>
<organism evidence="5">
    <name type="scientific">Edaphobacter paludis</name>
    <dbReference type="NCBI Taxonomy" id="3035702"/>
    <lineage>
        <taxon>Bacteria</taxon>
        <taxon>Pseudomonadati</taxon>
        <taxon>Acidobacteriota</taxon>
        <taxon>Terriglobia</taxon>
        <taxon>Terriglobales</taxon>
        <taxon>Acidobacteriaceae</taxon>
        <taxon>Edaphobacter</taxon>
    </lineage>
</organism>
<name>A0AAU7DCY0_9BACT</name>
<dbReference type="PANTHER" id="PTHR34606">
    <property type="entry name" value="BON DOMAIN-CONTAINING PROTEIN"/>
    <property type="match status" value="1"/>
</dbReference>
<evidence type="ECO:0000313" key="5">
    <source>
        <dbReference type="EMBL" id="XBH15221.1"/>
    </source>
</evidence>
<evidence type="ECO:0000259" key="3">
    <source>
        <dbReference type="PROSITE" id="PS50914"/>
    </source>
</evidence>
<gene>
    <name evidence="4" type="ORF">P4G45_08200</name>
    <name evidence="5" type="ORF">P8936_08665</name>
</gene>
<dbReference type="Gene3D" id="3.30.1340.30">
    <property type="match status" value="1"/>
</dbReference>
<dbReference type="Pfam" id="PF04972">
    <property type="entry name" value="BON"/>
    <property type="match status" value="1"/>
</dbReference>
<evidence type="ECO:0000313" key="4">
    <source>
        <dbReference type="EMBL" id="XBH11692.1"/>
    </source>
</evidence>
<reference evidence="5" key="1">
    <citation type="submission" date="2023-03" db="EMBL/GenBank/DDBJ databases">
        <title>Edaphobacter sp.</title>
        <authorList>
            <person name="Huber K.J."/>
            <person name="Papendorf J."/>
            <person name="Pilke C."/>
            <person name="Bunk B."/>
            <person name="Sproeer C."/>
            <person name="Pester M."/>
        </authorList>
    </citation>
    <scope>NUCLEOTIDE SEQUENCE</scope>
    <source>
        <strain evidence="4">DSM 109919</strain>
        <strain evidence="5">DSM 109920</strain>
    </source>
</reference>
<proteinExistence type="predicted"/>
<evidence type="ECO:0000256" key="1">
    <source>
        <dbReference type="SAM" id="MobiDB-lite"/>
    </source>
</evidence>
<dbReference type="EMBL" id="CP121195">
    <property type="protein sequence ID" value="XBH15221.1"/>
    <property type="molecule type" value="Genomic_DNA"/>
</dbReference>
<dbReference type="SMART" id="SM00749">
    <property type="entry name" value="BON"/>
    <property type="match status" value="1"/>
</dbReference>
<dbReference type="PANTHER" id="PTHR34606:SF15">
    <property type="entry name" value="BON DOMAIN-CONTAINING PROTEIN"/>
    <property type="match status" value="1"/>
</dbReference>
<dbReference type="RefSeq" id="WP_348269182.1">
    <property type="nucleotide sequence ID" value="NZ_CP121194.1"/>
</dbReference>
<feature type="signal peptide" evidence="2">
    <location>
        <begin position="1"/>
        <end position="26"/>
    </location>
</feature>
<evidence type="ECO:0000256" key="2">
    <source>
        <dbReference type="SAM" id="SignalP"/>
    </source>
</evidence>
<dbReference type="EMBL" id="CP121194">
    <property type="protein sequence ID" value="XBH11692.1"/>
    <property type="molecule type" value="Genomic_DNA"/>
</dbReference>
<dbReference type="InterPro" id="IPR051686">
    <property type="entry name" value="Lipoprotein_DolP"/>
</dbReference>
<feature type="region of interest" description="Disordered" evidence="1">
    <location>
        <begin position="105"/>
        <end position="216"/>
    </location>
</feature>
<accession>A0AAU7DCY0</accession>
<dbReference type="InterPro" id="IPR007055">
    <property type="entry name" value="BON_dom"/>
</dbReference>
<feature type="domain" description="BON" evidence="3">
    <location>
        <begin position="34"/>
        <end position="102"/>
    </location>
</feature>
<keyword evidence="2" id="KW-0732">Signal</keyword>
<feature type="compositionally biased region" description="Low complexity" evidence="1">
    <location>
        <begin position="131"/>
        <end position="145"/>
    </location>
</feature>
<dbReference type="PROSITE" id="PS50914">
    <property type="entry name" value="BON"/>
    <property type="match status" value="1"/>
</dbReference>
<accession>A0AAU7D164</accession>
<protein>
    <submittedName>
        <fullName evidence="5">BON domain-containing protein</fullName>
    </submittedName>
</protein>
<feature type="chain" id="PRO_5043288831" evidence="2">
    <location>
        <begin position="27"/>
        <end position="423"/>
    </location>
</feature>
<sequence length="423" mass="43235">MQQWKCFQISGLVLGVLLTAGGAATAQEKTAIVPDAQIEANVLKALAAQPQLADQAISTTTVFGQVTLTGTVRDEASRDMAEKVTSDAPGVKKVIDQLAIGTVAAEGSPAPDQGAAAEGTQPELQSDGTYAPAPNGQQPDNQQNGEMGAAGVPPSNGPENGPQYGPAGPPPPPQESQNQPEGQYRPPYNPSNGPANGQAPPPPQYRRPYPAQRGGEAVVVPSGTMLRVRVNEGMDSKNTAPGTMFDGVVINDVVAGNAVAIPRGTAVQGKVVDVHNAGALNGKGELALQLTQITLAGQTYPIVSDAWSHQGADKTGQTVGNAVGLGAFGALIGAVAGGGPGALVGAGLGGAAGVGVSAASRRGEAMVPPEAILNFRLAQQVPLTTVSQDEMNRLASGIQPARQLQRRPYAPPYYYYGPAYYPY</sequence>
<dbReference type="KEGG" id="epl:P4G45_08200"/>
<dbReference type="AlphaFoldDB" id="A0AAU7DCY0"/>